<evidence type="ECO:0000313" key="1">
    <source>
        <dbReference type="EMBL" id="RYO86416.1"/>
    </source>
</evidence>
<protein>
    <submittedName>
        <fullName evidence="1">Uncharacterized protein</fullName>
    </submittedName>
</protein>
<dbReference type="Proteomes" id="UP000294003">
    <property type="component" value="Unassembled WGS sequence"/>
</dbReference>
<accession>A0ABY0H7C7</accession>
<comment type="caution">
    <text evidence="1">The sequence shown here is derived from an EMBL/GenBank/DDBJ whole genome shotgun (WGS) entry which is preliminary data.</text>
</comment>
<name>A0ABY0H7C7_9PEZI</name>
<dbReference type="EMBL" id="QJNS01000116">
    <property type="protein sequence ID" value="RYO86416.1"/>
    <property type="molecule type" value="Genomic_DNA"/>
</dbReference>
<keyword evidence="2" id="KW-1185">Reference proteome</keyword>
<sequence length="134" mass="13737">MKSWQRLTVEQSKLDVGLVVVLTPPLVAVVPVGAAVGPLVLDVVEGADGGTIVGSPDVGLHGVWFGHGRVLHRGMQVWYTRPQSSAPSTQTVLQLGGGPEVEVATGDVSSVVARVVVETGHLGGFGRSSGLHAS</sequence>
<organism evidence="1 2">
    <name type="scientific">Monosporascus cannonballus</name>
    <dbReference type="NCBI Taxonomy" id="155416"/>
    <lineage>
        <taxon>Eukaryota</taxon>
        <taxon>Fungi</taxon>
        <taxon>Dikarya</taxon>
        <taxon>Ascomycota</taxon>
        <taxon>Pezizomycotina</taxon>
        <taxon>Sordariomycetes</taxon>
        <taxon>Xylariomycetidae</taxon>
        <taxon>Xylariales</taxon>
        <taxon>Xylariales incertae sedis</taxon>
        <taxon>Monosporascus</taxon>
    </lineage>
</organism>
<reference evidence="1 2" key="1">
    <citation type="submission" date="2018-06" db="EMBL/GenBank/DDBJ databases">
        <title>Complete Genomes of Monosporascus.</title>
        <authorList>
            <person name="Robinson A.J."/>
            <person name="Natvig D.O."/>
        </authorList>
    </citation>
    <scope>NUCLEOTIDE SEQUENCE [LARGE SCALE GENOMIC DNA]</scope>
    <source>
        <strain evidence="1 2">CBS 609.92</strain>
    </source>
</reference>
<gene>
    <name evidence="1" type="ORF">DL762_004753</name>
</gene>
<proteinExistence type="predicted"/>
<evidence type="ECO:0000313" key="2">
    <source>
        <dbReference type="Proteomes" id="UP000294003"/>
    </source>
</evidence>